<dbReference type="GO" id="GO:0003677">
    <property type="term" value="F:DNA binding"/>
    <property type="evidence" value="ECO:0007669"/>
    <property type="project" value="UniProtKB-UniRule"/>
</dbReference>
<dbReference type="Pfam" id="PF00808">
    <property type="entry name" value="CBFD_NFYB_HMF"/>
    <property type="match status" value="1"/>
</dbReference>
<evidence type="ECO:0000256" key="3">
    <source>
        <dbReference type="ARBA" id="ARBA00023242"/>
    </source>
</evidence>
<keyword evidence="8" id="KW-1185">Reference proteome</keyword>
<evidence type="ECO:0000256" key="1">
    <source>
        <dbReference type="ARBA" id="ARBA00004123"/>
    </source>
</evidence>
<dbReference type="InterPro" id="IPR003958">
    <property type="entry name" value="CBFA_NFYB_domain"/>
</dbReference>
<evidence type="ECO:0000256" key="4">
    <source>
        <dbReference type="PROSITE-ProRule" id="PRU00267"/>
    </source>
</evidence>
<dbReference type="CDD" id="cd00084">
    <property type="entry name" value="HMG-box_SF"/>
    <property type="match status" value="1"/>
</dbReference>
<dbReference type="OrthoDB" id="547080at2759"/>
<organism evidence="7 8">
    <name type="scientific">Chlorella vulgaris</name>
    <name type="common">Green alga</name>
    <dbReference type="NCBI Taxonomy" id="3077"/>
    <lineage>
        <taxon>Eukaryota</taxon>
        <taxon>Viridiplantae</taxon>
        <taxon>Chlorophyta</taxon>
        <taxon>core chlorophytes</taxon>
        <taxon>Trebouxiophyceae</taxon>
        <taxon>Chlorellales</taxon>
        <taxon>Chlorellaceae</taxon>
        <taxon>Chlorella clade</taxon>
        <taxon>Chlorella</taxon>
    </lineage>
</organism>
<dbReference type="Pfam" id="PF09011">
    <property type="entry name" value="HMG_box_2"/>
    <property type="match status" value="1"/>
</dbReference>
<dbReference type="InterPro" id="IPR036910">
    <property type="entry name" value="HMG_box_dom_sf"/>
</dbReference>
<comment type="caution">
    <text evidence="7">The sequence shown here is derived from an EMBL/GenBank/DDBJ whole genome shotgun (WGS) entry which is preliminary data.</text>
</comment>
<dbReference type="PANTHER" id="PTHR48112:SF32">
    <property type="entry name" value="HIGH MOBILITY GROUP PROTEIN B3"/>
    <property type="match status" value="1"/>
</dbReference>
<name>A0A9D4TS00_CHLVU</name>
<evidence type="ECO:0000313" key="8">
    <source>
        <dbReference type="Proteomes" id="UP001055712"/>
    </source>
</evidence>
<dbReference type="CDD" id="cd22929">
    <property type="entry name" value="HFD_POLE4-like"/>
    <property type="match status" value="1"/>
</dbReference>
<dbReference type="Gene3D" id="1.10.20.10">
    <property type="entry name" value="Histone, subunit A"/>
    <property type="match status" value="1"/>
</dbReference>
<dbReference type="InterPro" id="IPR009072">
    <property type="entry name" value="Histone-fold"/>
</dbReference>
<keyword evidence="2 4" id="KW-0238">DNA-binding</keyword>
<dbReference type="EMBL" id="SIDB01000004">
    <property type="protein sequence ID" value="KAI3433296.1"/>
    <property type="molecule type" value="Genomic_DNA"/>
</dbReference>
<feature type="region of interest" description="Disordered" evidence="5">
    <location>
        <begin position="68"/>
        <end position="100"/>
    </location>
</feature>
<accession>A0A9D4TS00</accession>
<gene>
    <name evidence="7" type="ORF">D9Q98_003115</name>
</gene>
<feature type="domain" description="HMG box" evidence="6">
    <location>
        <begin position="1"/>
        <end position="72"/>
    </location>
</feature>
<reference evidence="7" key="2">
    <citation type="submission" date="2020-11" db="EMBL/GenBank/DDBJ databases">
        <authorList>
            <person name="Cecchin M."/>
            <person name="Marcolungo L."/>
            <person name="Rossato M."/>
            <person name="Girolomoni L."/>
            <person name="Cosentino E."/>
            <person name="Cuine S."/>
            <person name="Li-Beisson Y."/>
            <person name="Delledonne M."/>
            <person name="Ballottari M."/>
        </authorList>
    </citation>
    <scope>NUCLEOTIDE SEQUENCE</scope>
    <source>
        <strain evidence="7">211/11P</strain>
        <tissue evidence="7">Whole cell</tissue>
    </source>
</reference>
<dbReference type="AlphaFoldDB" id="A0A9D4TS00"/>
<dbReference type="InterPro" id="IPR050342">
    <property type="entry name" value="HMGB"/>
</dbReference>
<dbReference type="SUPFAM" id="SSF47095">
    <property type="entry name" value="HMG-box"/>
    <property type="match status" value="1"/>
</dbReference>
<feature type="compositionally biased region" description="Low complexity" evidence="5">
    <location>
        <begin position="68"/>
        <end position="77"/>
    </location>
</feature>
<dbReference type="GO" id="GO:0046982">
    <property type="term" value="F:protein heterodimerization activity"/>
    <property type="evidence" value="ECO:0007669"/>
    <property type="project" value="InterPro"/>
</dbReference>
<feature type="compositionally biased region" description="Polar residues" evidence="5">
    <location>
        <begin position="218"/>
        <end position="227"/>
    </location>
</feature>
<dbReference type="InterPro" id="IPR009071">
    <property type="entry name" value="HMG_box_dom"/>
</dbReference>
<dbReference type="PROSITE" id="PS50118">
    <property type="entry name" value="HMG_BOX_2"/>
    <property type="match status" value="1"/>
</dbReference>
<evidence type="ECO:0000256" key="2">
    <source>
        <dbReference type="ARBA" id="ARBA00023125"/>
    </source>
</evidence>
<dbReference type="Proteomes" id="UP001055712">
    <property type="component" value="Unassembled WGS sequence"/>
</dbReference>
<feature type="region of interest" description="Disordered" evidence="5">
    <location>
        <begin position="180"/>
        <end position="227"/>
    </location>
</feature>
<reference evidence="7" key="1">
    <citation type="journal article" date="2019" name="Plant J.">
        <title>Chlorella vulgaris genome assembly and annotation reveals the molecular basis for metabolic acclimation to high light conditions.</title>
        <authorList>
            <person name="Cecchin M."/>
            <person name="Marcolungo L."/>
            <person name="Rossato M."/>
            <person name="Girolomoni L."/>
            <person name="Cosentino E."/>
            <person name="Cuine S."/>
            <person name="Li-Beisson Y."/>
            <person name="Delledonne M."/>
            <person name="Ballottari M."/>
        </authorList>
    </citation>
    <scope>NUCLEOTIDE SEQUENCE</scope>
    <source>
        <strain evidence="7">211/11P</strain>
    </source>
</reference>
<dbReference type="GO" id="GO:0005634">
    <property type="term" value="C:nucleus"/>
    <property type="evidence" value="ECO:0007669"/>
    <property type="project" value="UniProtKB-SubCell"/>
</dbReference>
<dbReference type="SUPFAM" id="SSF47113">
    <property type="entry name" value="Histone-fold"/>
    <property type="match status" value="1"/>
</dbReference>
<dbReference type="SMART" id="SM00398">
    <property type="entry name" value="HMG"/>
    <property type="match status" value="1"/>
</dbReference>
<protein>
    <recommendedName>
        <fullName evidence="6">HMG box domain-containing protein</fullName>
    </recommendedName>
</protein>
<dbReference type="PANTHER" id="PTHR48112">
    <property type="entry name" value="HIGH MOBILITY GROUP PROTEIN DSP1"/>
    <property type="match status" value="1"/>
</dbReference>
<dbReference type="Gene3D" id="1.10.30.10">
    <property type="entry name" value="High mobility group box domain"/>
    <property type="match status" value="1"/>
</dbReference>
<evidence type="ECO:0000313" key="7">
    <source>
        <dbReference type="EMBL" id="KAI3433296.1"/>
    </source>
</evidence>
<sequence length="227" mass="24085">MPPTAYFLFASEHRAAAKAELEAQAGAKSGVAQVAKLIGAKWSALSDEEKEVYKQRAQQLKEAAAAEVAAEQQQHRQQCPDGEAADEGLQAAGGGAAPPPFGVPTGLVKKIMLVDDEVQRMSADAVRAIAKATELFVQQLAVRALQHAQAAKRKNFKAPDVAHLAGRDRRLVDMGLPEVLEQQGGTSGGNDDAENAKAQKSKSSKRQKQEEAAAAGSRQITAFFNTT</sequence>
<keyword evidence="3 4" id="KW-0539">Nucleus</keyword>
<comment type="subcellular location">
    <subcellularLocation>
        <location evidence="1">Nucleus</location>
    </subcellularLocation>
</comment>
<evidence type="ECO:0000259" key="6">
    <source>
        <dbReference type="PROSITE" id="PS50118"/>
    </source>
</evidence>
<evidence type="ECO:0000256" key="5">
    <source>
        <dbReference type="SAM" id="MobiDB-lite"/>
    </source>
</evidence>
<feature type="DNA-binding region" description="HMG box" evidence="4">
    <location>
        <begin position="1"/>
        <end position="72"/>
    </location>
</feature>
<proteinExistence type="predicted"/>